<dbReference type="EMBL" id="DSPX01000039">
    <property type="protein sequence ID" value="HGF99843.1"/>
    <property type="molecule type" value="Genomic_DNA"/>
</dbReference>
<sequence>MSEAGLTVRRIILTVLTVLAAVLVGVSLVDSWNQPQIQGRLELYQTNLLLQAAEYQGENSVLYPRLLGADPLAAAMTQYEAARTRVAENLQRLETRLETLKFQEDAVVQLQGAIEQIRSWRDELIVKTGILQAETGKLETALVTWQELQAPGEPIVRDSLADTGEILSRLWDEGQVMPDAEGLVWENLDGWFRDRTLAKIYQIQDRQESLAEVAAEQQQAATKAIGSLAIIIGIPGFGMIIGSGILIFLLVQRLIKGKDAIVSLKTPATSGQTPWDWETVWQVLILGFFFVGQVAVPLVFQLLPLPRPDTSSSIRAAYILISYLLLAFGGLSVLYLSIKPFFPLPEGWFRIQLQLKTLWWGLGGYLVALPLVVVVSLFNQQLWQGRGGSNPILPIALEDRNGLAVGVFFFTASVAAPIFEEIMFRGFLLPSLTRYLSPWGAILLSSFLFAVAHLQLSELLPLATLGMVLGFVYTRSGNLLAPMLLHCLWNSGTLVSLFVLGSSI</sequence>
<evidence type="ECO:0000313" key="4">
    <source>
        <dbReference type="EMBL" id="HGF99843.1"/>
    </source>
</evidence>
<gene>
    <name evidence="4" type="ORF">ENR15_04035</name>
</gene>
<dbReference type="Pfam" id="PF02517">
    <property type="entry name" value="Rce1-like"/>
    <property type="match status" value="1"/>
</dbReference>
<dbReference type="PANTHER" id="PTHR43592:SF15">
    <property type="entry name" value="CAAX AMINO TERMINAL PROTEASE FAMILY PROTEIN"/>
    <property type="match status" value="1"/>
</dbReference>
<dbReference type="GO" id="GO:0004175">
    <property type="term" value="F:endopeptidase activity"/>
    <property type="evidence" value="ECO:0007669"/>
    <property type="project" value="UniProtKB-ARBA"/>
</dbReference>
<organism evidence="4">
    <name type="scientific">Planktothricoides sp. SpSt-374</name>
    <dbReference type="NCBI Taxonomy" id="2282167"/>
    <lineage>
        <taxon>Bacteria</taxon>
        <taxon>Bacillati</taxon>
        <taxon>Cyanobacteriota</taxon>
        <taxon>Cyanophyceae</taxon>
        <taxon>Oscillatoriophycideae</taxon>
        <taxon>Oscillatoriales</taxon>
        <taxon>Oscillatoriaceae</taxon>
        <taxon>Planktothricoides</taxon>
    </lineage>
</organism>
<feature type="coiled-coil region" evidence="1">
    <location>
        <begin position="76"/>
        <end position="103"/>
    </location>
</feature>
<comment type="caution">
    <text evidence="4">The sequence shown here is derived from an EMBL/GenBank/DDBJ whole genome shotgun (WGS) entry which is preliminary data.</text>
</comment>
<proteinExistence type="predicted"/>
<name>A0A7C3ZKA1_9CYAN</name>
<feature type="transmembrane region" description="Helical" evidence="2">
    <location>
        <begin position="358"/>
        <end position="379"/>
    </location>
</feature>
<feature type="transmembrane region" description="Helical" evidence="2">
    <location>
        <begin position="479"/>
        <end position="500"/>
    </location>
</feature>
<keyword evidence="2" id="KW-0812">Transmembrane</keyword>
<protein>
    <submittedName>
        <fullName evidence="4">CPBP family intramembrane metalloprotease</fullName>
    </submittedName>
</protein>
<feature type="domain" description="CAAX prenyl protease 2/Lysostaphin resistance protein A-like" evidence="3">
    <location>
        <begin position="407"/>
        <end position="491"/>
    </location>
</feature>
<keyword evidence="4" id="KW-0378">Hydrolase</keyword>
<accession>A0A7C3ZKA1</accession>
<reference evidence="4" key="1">
    <citation type="journal article" date="2020" name="mSystems">
        <title>Genome- and Community-Level Interaction Insights into Carbon Utilization and Element Cycling Functions of Hydrothermarchaeota in Hydrothermal Sediment.</title>
        <authorList>
            <person name="Zhou Z."/>
            <person name="Liu Y."/>
            <person name="Xu W."/>
            <person name="Pan J."/>
            <person name="Luo Z.H."/>
            <person name="Li M."/>
        </authorList>
    </citation>
    <scope>NUCLEOTIDE SEQUENCE [LARGE SCALE GENOMIC DNA]</scope>
    <source>
        <strain evidence="4">SpSt-374</strain>
    </source>
</reference>
<keyword evidence="2" id="KW-1133">Transmembrane helix</keyword>
<feature type="transmembrane region" description="Helical" evidence="2">
    <location>
        <begin position="439"/>
        <end position="472"/>
    </location>
</feature>
<evidence type="ECO:0000259" key="3">
    <source>
        <dbReference type="Pfam" id="PF02517"/>
    </source>
</evidence>
<keyword evidence="4" id="KW-0645">Protease</keyword>
<keyword evidence="1" id="KW-0175">Coiled coil</keyword>
<dbReference type="GO" id="GO:0080120">
    <property type="term" value="P:CAAX-box protein maturation"/>
    <property type="evidence" value="ECO:0007669"/>
    <property type="project" value="UniProtKB-ARBA"/>
</dbReference>
<keyword evidence="4" id="KW-0482">Metalloprotease</keyword>
<feature type="transmembrane region" description="Helical" evidence="2">
    <location>
        <begin position="400"/>
        <end position="419"/>
    </location>
</feature>
<feature type="transmembrane region" description="Helical" evidence="2">
    <location>
        <begin position="317"/>
        <end position="338"/>
    </location>
</feature>
<dbReference type="GO" id="GO:0008237">
    <property type="term" value="F:metallopeptidase activity"/>
    <property type="evidence" value="ECO:0007669"/>
    <property type="project" value="UniProtKB-KW"/>
</dbReference>
<feature type="transmembrane region" description="Helical" evidence="2">
    <location>
        <begin position="228"/>
        <end position="251"/>
    </location>
</feature>
<evidence type="ECO:0000256" key="1">
    <source>
        <dbReference type="SAM" id="Coils"/>
    </source>
</evidence>
<feature type="transmembrane region" description="Helical" evidence="2">
    <location>
        <begin position="280"/>
        <end position="305"/>
    </location>
</feature>
<keyword evidence="2" id="KW-0472">Membrane</keyword>
<dbReference type="InterPro" id="IPR003675">
    <property type="entry name" value="Rce1/LyrA-like_dom"/>
</dbReference>
<dbReference type="GO" id="GO:0006508">
    <property type="term" value="P:proteolysis"/>
    <property type="evidence" value="ECO:0007669"/>
    <property type="project" value="UniProtKB-KW"/>
</dbReference>
<dbReference type="AlphaFoldDB" id="A0A7C3ZKA1"/>
<dbReference type="PANTHER" id="PTHR43592">
    <property type="entry name" value="CAAX AMINO TERMINAL PROTEASE"/>
    <property type="match status" value="1"/>
</dbReference>
<feature type="transmembrane region" description="Helical" evidence="2">
    <location>
        <begin position="12"/>
        <end position="32"/>
    </location>
</feature>
<evidence type="ECO:0000256" key="2">
    <source>
        <dbReference type="SAM" id="Phobius"/>
    </source>
</evidence>